<gene>
    <name evidence="15" type="ordered locus">TEQUI_0031</name>
</gene>
<feature type="chain" id="PRO_5024945862" evidence="12">
    <location>
        <begin position="21"/>
        <end position="761"/>
    </location>
</feature>
<evidence type="ECO:0000256" key="2">
    <source>
        <dbReference type="ARBA" id="ARBA00009810"/>
    </source>
</evidence>
<comment type="subcellular location">
    <subcellularLocation>
        <location evidence="1 10">Cell outer membrane</location>
        <topology evidence="1 10">Multi-pass membrane protein</topology>
    </subcellularLocation>
</comment>
<evidence type="ECO:0000256" key="9">
    <source>
        <dbReference type="ARBA" id="ARBA00023237"/>
    </source>
</evidence>
<dbReference type="InterPro" id="IPR039426">
    <property type="entry name" value="TonB-dep_rcpt-like"/>
</dbReference>
<feature type="domain" description="TonB-dependent receptor-like beta-barrel" evidence="13">
    <location>
        <begin position="254"/>
        <end position="713"/>
    </location>
</feature>
<evidence type="ECO:0000256" key="1">
    <source>
        <dbReference type="ARBA" id="ARBA00004571"/>
    </source>
</evidence>
<reference evidence="15 16" key="1">
    <citation type="journal article" date="2011" name="J. Bacteriol.">
        <title>Genome sequence of Taylorella equigenitalis MCE9, the causative agent of contagious equine metritis.</title>
        <authorList>
            <person name="Hebert L."/>
            <person name="Moumen B."/>
            <person name="Duquesne F."/>
            <person name="Breuil M.F."/>
            <person name="Laugier C."/>
            <person name="Batto J.M."/>
            <person name="Renault P."/>
            <person name="Petry S."/>
        </authorList>
    </citation>
    <scope>NUCLEOTIDE SEQUENCE [LARGE SCALE GENOMIC DNA]</scope>
    <source>
        <strain evidence="15 16">MCE9</strain>
    </source>
</reference>
<evidence type="ECO:0000256" key="8">
    <source>
        <dbReference type="ARBA" id="ARBA00023170"/>
    </source>
</evidence>
<keyword evidence="8 15" id="KW-0675">Receptor</keyword>
<evidence type="ECO:0000256" key="4">
    <source>
        <dbReference type="ARBA" id="ARBA00022452"/>
    </source>
</evidence>
<evidence type="ECO:0000256" key="12">
    <source>
        <dbReference type="SAM" id="SignalP"/>
    </source>
</evidence>
<sequence length="761" mass="84920">MNRIKALSILSLFAFSSLYAQELEFDTLEISAKEVKESEKQFATPGAVSSRGDISGSTQSIDSIVRSMPGSYTNTDPTQGTVQVNIRGLTGLGRVSTKVDGVTQTFFGTSADTGSFHSGGGNIATSSYGALVDQNFLVSVDVTKGTFSSGHNGLLGGASFRTIGVDDIIREGKSYGFLGRYSHGTNGIGYNYMGAVAGKYKLNNGGSIGALFGYARNKISQDYKIGGGESFADQHIPNPNYDPSLPEDESNYKYEKTAPYDPKKLTQSPYSTLFKLEINPDIQNNIVLSHRGYKNVLAGREIKHNNYQFDYKFKPESDLVDLHLLAAYGRGEQLYLDDAVFFGRHDLASKGGLKAENKSTTFDLSNGSSYNLGGLHISHRYGVNFLSNKYENTMDMNLPGATSTPFQPKGRQKITNFYLDNSFAYNIFNLDANLNLSKWNISGYKPPCDANQFCFPKAAADINKDGTDFNYSFMLSAKIHDLFMPFVSYSKTSRPPNVQEMFFSTNEGNGVNPFLKPEKAKTWQIGFNAFKEKVFFDDDRLGFKILHYCTNVDDYIYNKSFYTSDAFMLHLNQSEVTRFRGMEVELSYDARKFYIRGSYSNQHSNQVVNETSGVGANSFGGYTEITTLPEVYANLDVGARFLNEKLVVGMIYKYTGDAYRVSVHENRVDTNDPDDFYPELKTEKLPKIPGIFDLYASYQPIENLTLKFEVQNLFDKNYLDALNAFNGTTSQASYDIEGNDISLFDNKARGRTYKASLEYRF</sequence>
<evidence type="ECO:0000313" key="15">
    <source>
        <dbReference type="EMBL" id="ADU90990.1"/>
    </source>
</evidence>
<dbReference type="Gene3D" id="2.40.170.20">
    <property type="entry name" value="TonB-dependent receptor, beta-barrel domain"/>
    <property type="match status" value="1"/>
</dbReference>
<dbReference type="PANTHER" id="PTHR30069">
    <property type="entry name" value="TONB-DEPENDENT OUTER MEMBRANE RECEPTOR"/>
    <property type="match status" value="1"/>
</dbReference>
<dbReference type="KEGG" id="teq:TEQUI_0031"/>
<evidence type="ECO:0000259" key="13">
    <source>
        <dbReference type="Pfam" id="PF00593"/>
    </source>
</evidence>
<evidence type="ECO:0000256" key="7">
    <source>
        <dbReference type="ARBA" id="ARBA00023136"/>
    </source>
</evidence>
<dbReference type="InterPro" id="IPR036942">
    <property type="entry name" value="Beta-barrel_TonB_sf"/>
</dbReference>
<evidence type="ECO:0000256" key="10">
    <source>
        <dbReference type="PROSITE-ProRule" id="PRU01360"/>
    </source>
</evidence>
<accession>A0A654KF06</accession>
<dbReference type="InterPro" id="IPR037066">
    <property type="entry name" value="Plug_dom_sf"/>
</dbReference>
<keyword evidence="5 10" id="KW-0812">Transmembrane</keyword>
<evidence type="ECO:0000256" key="5">
    <source>
        <dbReference type="ARBA" id="ARBA00022692"/>
    </source>
</evidence>
<dbReference type="InterPro" id="IPR000531">
    <property type="entry name" value="Beta-barrel_TonB"/>
</dbReference>
<evidence type="ECO:0000256" key="11">
    <source>
        <dbReference type="RuleBase" id="RU003357"/>
    </source>
</evidence>
<dbReference type="Gene3D" id="2.170.130.10">
    <property type="entry name" value="TonB-dependent receptor, plug domain"/>
    <property type="match status" value="1"/>
</dbReference>
<keyword evidence="12" id="KW-0732">Signal</keyword>
<dbReference type="GO" id="GO:0009279">
    <property type="term" value="C:cell outer membrane"/>
    <property type="evidence" value="ECO:0007669"/>
    <property type="project" value="UniProtKB-SubCell"/>
</dbReference>
<dbReference type="GO" id="GO:0015344">
    <property type="term" value="F:siderophore uptake transmembrane transporter activity"/>
    <property type="evidence" value="ECO:0007669"/>
    <property type="project" value="TreeGrafter"/>
</dbReference>
<dbReference type="GO" id="GO:0044718">
    <property type="term" value="P:siderophore transmembrane transport"/>
    <property type="evidence" value="ECO:0007669"/>
    <property type="project" value="TreeGrafter"/>
</dbReference>
<dbReference type="EMBL" id="CP002456">
    <property type="protein sequence ID" value="ADU90990.1"/>
    <property type="molecule type" value="Genomic_DNA"/>
</dbReference>
<keyword evidence="6 11" id="KW-0798">TonB box</keyword>
<dbReference type="PROSITE" id="PS52016">
    <property type="entry name" value="TONB_DEPENDENT_REC_3"/>
    <property type="match status" value="1"/>
</dbReference>
<evidence type="ECO:0000313" key="16">
    <source>
        <dbReference type="Proteomes" id="UP000007472"/>
    </source>
</evidence>
<dbReference type="InterPro" id="IPR012910">
    <property type="entry name" value="Plug_dom"/>
</dbReference>
<keyword evidence="3 10" id="KW-0813">Transport</keyword>
<dbReference type="AlphaFoldDB" id="A0A654KF06"/>
<dbReference type="Proteomes" id="UP000007472">
    <property type="component" value="Chromosome"/>
</dbReference>
<proteinExistence type="inferred from homology"/>
<dbReference type="SUPFAM" id="SSF56935">
    <property type="entry name" value="Porins"/>
    <property type="match status" value="1"/>
</dbReference>
<dbReference type="Pfam" id="PF07715">
    <property type="entry name" value="Plug"/>
    <property type="match status" value="1"/>
</dbReference>
<name>A0A654KF06_TAYEM</name>
<feature type="signal peptide" evidence="12">
    <location>
        <begin position="1"/>
        <end position="20"/>
    </location>
</feature>
<comment type="similarity">
    <text evidence="2 10 11">Belongs to the TonB-dependent receptor family.</text>
</comment>
<keyword evidence="4 10" id="KW-1134">Transmembrane beta strand</keyword>
<evidence type="ECO:0000259" key="14">
    <source>
        <dbReference type="Pfam" id="PF07715"/>
    </source>
</evidence>
<feature type="domain" description="TonB-dependent receptor plug" evidence="14">
    <location>
        <begin position="44"/>
        <end position="149"/>
    </location>
</feature>
<dbReference type="Pfam" id="PF00593">
    <property type="entry name" value="TonB_dep_Rec_b-barrel"/>
    <property type="match status" value="1"/>
</dbReference>
<keyword evidence="7 10" id="KW-0472">Membrane</keyword>
<evidence type="ECO:0000256" key="6">
    <source>
        <dbReference type="ARBA" id="ARBA00023077"/>
    </source>
</evidence>
<keyword evidence="9 10" id="KW-0998">Cell outer membrane</keyword>
<organism evidence="15 16">
    <name type="scientific">Taylorella equigenitalis (strain MCE9)</name>
    <dbReference type="NCBI Taxonomy" id="937774"/>
    <lineage>
        <taxon>Bacteria</taxon>
        <taxon>Pseudomonadati</taxon>
        <taxon>Pseudomonadota</taxon>
        <taxon>Betaproteobacteria</taxon>
        <taxon>Burkholderiales</taxon>
        <taxon>Alcaligenaceae</taxon>
        <taxon>Taylorella</taxon>
    </lineage>
</organism>
<protein>
    <submittedName>
        <fullName evidence="15">Outer membrane siderophore receptor</fullName>
    </submittedName>
</protein>
<dbReference type="PANTHER" id="PTHR30069:SF50">
    <property type="entry name" value="TONB-DEPENDENT RECEPTOR HI_1217-RELATED"/>
    <property type="match status" value="1"/>
</dbReference>
<evidence type="ECO:0000256" key="3">
    <source>
        <dbReference type="ARBA" id="ARBA00022448"/>
    </source>
</evidence>